<comment type="caution">
    <text evidence="1">The sequence shown here is derived from an EMBL/GenBank/DDBJ whole genome shotgun (WGS) entry which is preliminary data.</text>
</comment>
<reference evidence="1" key="1">
    <citation type="submission" date="2020-04" db="EMBL/GenBank/DDBJ databases">
        <authorList>
            <person name="Alioto T."/>
            <person name="Alioto T."/>
            <person name="Gomez Garrido J."/>
        </authorList>
    </citation>
    <scope>NUCLEOTIDE SEQUENCE</scope>
    <source>
        <strain evidence="1">A484AB</strain>
    </source>
</reference>
<dbReference type="PROSITE" id="PS50878">
    <property type="entry name" value="RT_POL"/>
    <property type="match status" value="1"/>
</dbReference>
<protein>
    <submittedName>
        <fullName evidence="1">Uncharacterized protein</fullName>
    </submittedName>
</protein>
<dbReference type="SUPFAM" id="SSF56672">
    <property type="entry name" value="DNA/RNA polymerases"/>
    <property type="match status" value="1"/>
</dbReference>
<dbReference type="InterPro" id="IPR043502">
    <property type="entry name" value="DNA/RNA_pol_sf"/>
</dbReference>
<gene>
    <name evidence="1" type="ORF">PACLA_8A047988</name>
</gene>
<organism evidence="1 2">
    <name type="scientific">Paramuricea clavata</name>
    <name type="common">Red gorgonian</name>
    <name type="synonym">Violescent sea-whip</name>
    <dbReference type="NCBI Taxonomy" id="317549"/>
    <lineage>
        <taxon>Eukaryota</taxon>
        <taxon>Metazoa</taxon>
        <taxon>Cnidaria</taxon>
        <taxon>Anthozoa</taxon>
        <taxon>Octocorallia</taxon>
        <taxon>Malacalcyonacea</taxon>
        <taxon>Plexauridae</taxon>
        <taxon>Paramuricea</taxon>
    </lineage>
</organism>
<evidence type="ECO:0000313" key="1">
    <source>
        <dbReference type="EMBL" id="CAB4009490.1"/>
    </source>
</evidence>
<keyword evidence="2" id="KW-1185">Reference proteome</keyword>
<dbReference type="Proteomes" id="UP001152795">
    <property type="component" value="Unassembled WGS sequence"/>
</dbReference>
<sequence length="199" mass="22806">MPNDYLLNEINNLSCHKAKGIDAINVQLLKIGCNEILPSLLHIYNSSITSGIFPDLWKISKITPVSKKGSRQDKDNYRPISVLSVLSKVLERYYGMYLMNYLNEYNLLVRSQFGSRPFHSCETMLLQLTDTLLHNMDKGELNGILLVDFRKAFDLVNHELLLKKLAIYGLYSTAVHVLLDRTKATCFYRTIYVRSPPST</sequence>
<dbReference type="EMBL" id="CACRXK020006467">
    <property type="protein sequence ID" value="CAB4009490.1"/>
    <property type="molecule type" value="Genomic_DNA"/>
</dbReference>
<name>A0A6S7I180_PARCT</name>
<dbReference type="PANTHER" id="PTHR19446">
    <property type="entry name" value="REVERSE TRANSCRIPTASES"/>
    <property type="match status" value="1"/>
</dbReference>
<dbReference type="OrthoDB" id="10056483at2759"/>
<accession>A0A6S7I180</accession>
<dbReference type="AlphaFoldDB" id="A0A6S7I180"/>
<proteinExistence type="predicted"/>
<dbReference type="Pfam" id="PF00078">
    <property type="entry name" value="RVT_1"/>
    <property type="match status" value="1"/>
</dbReference>
<evidence type="ECO:0000313" key="2">
    <source>
        <dbReference type="Proteomes" id="UP001152795"/>
    </source>
</evidence>
<dbReference type="InterPro" id="IPR000477">
    <property type="entry name" value="RT_dom"/>
</dbReference>